<dbReference type="AlphaFoldDB" id="A0A7E5VS92"/>
<protein>
    <submittedName>
        <fullName evidence="3">Uncharacterized protein LOC113496185</fullName>
    </submittedName>
</protein>
<dbReference type="GO" id="GO:0035861">
    <property type="term" value="C:site of double-strand break"/>
    <property type="evidence" value="ECO:0007669"/>
    <property type="project" value="TreeGrafter"/>
</dbReference>
<dbReference type="GeneID" id="113496185"/>
<keyword evidence="2" id="KW-1185">Reference proteome</keyword>
<proteinExistence type="predicted"/>
<name>A0A7E5VS92_TRINI</name>
<dbReference type="PANTHER" id="PTHR21615">
    <property type="entry name" value="CYCLIN N-TERMINAL DOMAIN-CONTAINING PROTEIN 1"/>
    <property type="match status" value="1"/>
</dbReference>
<keyword evidence="1" id="KW-0732">Signal</keyword>
<organism evidence="2 3">
    <name type="scientific">Trichoplusia ni</name>
    <name type="common">Cabbage looper</name>
    <dbReference type="NCBI Taxonomy" id="7111"/>
    <lineage>
        <taxon>Eukaryota</taxon>
        <taxon>Metazoa</taxon>
        <taxon>Ecdysozoa</taxon>
        <taxon>Arthropoda</taxon>
        <taxon>Hexapoda</taxon>
        <taxon>Insecta</taxon>
        <taxon>Pterygota</taxon>
        <taxon>Neoptera</taxon>
        <taxon>Endopterygota</taxon>
        <taxon>Lepidoptera</taxon>
        <taxon>Glossata</taxon>
        <taxon>Ditrysia</taxon>
        <taxon>Noctuoidea</taxon>
        <taxon>Noctuidae</taxon>
        <taxon>Plusiinae</taxon>
        <taxon>Trichoplusia</taxon>
    </lineage>
</organism>
<dbReference type="KEGG" id="tnl:113496185"/>
<evidence type="ECO:0000313" key="2">
    <source>
        <dbReference type="Proteomes" id="UP000322000"/>
    </source>
</evidence>
<dbReference type="InParanoid" id="A0A7E5VS92"/>
<dbReference type="Gene3D" id="1.10.472.10">
    <property type="entry name" value="Cyclin-like"/>
    <property type="match status" value="1"/>
</dbReference>
<evidence type="ECO:0000313" key="3">
    <source>
        <dbReference type="RefSeq" id="XP_026731132.1"/>
    </source>
</evidence>
<feature type="signal peptide" evidence="1">
    <location>
        <begin position="1"/>
        <end position="20"/>
    </location>
</feature>
<dbReference type="GO" id="GO:0007131">
    <property type="term" value="P:reciprocal meiotic recombination"/>
    <property type="evidence" value="ECO:0007669"/>
    <property type="project" value="TreeGrafter"/>
</dbReference>
<dbReference type="RefSeq" id="XP_026731132.1">
    <property type="nucleotide sequence ID" value="XM_026875331.1"/>
</dbReference>
<sequence>MWVVKNLLIVVVIKGRWSSALIIYYKMDDYNEETFASDFVENLIEEFEKEARVEAAWPILVVSSKIRNQVWNICESVGQSARGVPATACRLLERFLSMSSQKYLKEHRDTVSWERYKQTLGKQLYLIIVACVQLVAKNCDRVTHVPASLMRAVLLKAGIQHSKSEILAMEINVFKTLNYRLPTWTTLEIAEFLASLLGLSKDAKIRNTLIPIMNLTEYHRDVLEYHVKAWDEAIRTPGSSSSKPAGSTVHNLHMCAGVVSAAVRHLRPPEANDAAQRLAAALRADACYIKAISDVIVKRILPERKKPVTNILKRKRRR</sequence>
<feature type="chain" id="PRO_5028937990" evidence="1">
    <location>
        <begin position="21"/>
        <end position="318"/>
    </location>
</feature>
<reference evidence="3" key="1">
    <citation type="submission" date="2025-08" db="UniProtKB">
        <authorList>
            <consortium name="RefSeq"/>
        </authorList>
    </citation>
    <scope>IDENTIFICATION</scope>
</reference>
<evidence type="ECO:0000256" key="1">
    <source>
        <dbReference type="SAM" id="SignalP"/>
    </source>
</evidence>
<accession>A0A7E5VS92</accession>
<dbReference type="OrthoDB" id="9983043at2759"/>
<gene>
    <name evidence="3" type="primary">LOC113496185</name>
</gene>
<dbReference type="Proteomes" id="UP000322000">
    <property type="component" value="Chromosome 7"/>
</dbReference>
<dbReference type="PANTHER" id="PTHR21615:SF2">
    <property type="entry name" value="CYCLIN N-TERMINAL DOMAIN-CONTAINING PROTEIN 1"/>
    <property type="match status" value="1"/>
</dbReference>
<dbReference type="SUPFAM" id="SSF47954">
    <property type="entry name" value="Cyclin-like"/>
    <property type="match status" value="1"/>
</dbReference>
<dbReference type="InterPro" id="IPR036915">
    <property type="entry name" value="Cyclin-like_sf"/>
</dbReference>